<dbReference type="OrthoDB" id="6159453at2759"/>
<gene>
    <name evidence="3" type="ORF">C0Q70_19993</name>
</gene>
<evidence type="ECO:0000313" key="4">
    <source>
        <dbReference type="Proteomes" id="UP000245119"/>
    </source>
</evidence>
<evidence type="ECO:0000256" key="2">
    <source>
        <dbReference type="SAM" id="Phobius"/>
    </source>
</evidence>
<feature type="transmembrane region" description="Helical" evidence="2">
    <location>
        <begin position="97"/>
        <end position="120"/>
    </location>
</feature>
<organism evidence="3 4">
    <name type="scientific">Pomacea canaliculata</name>
    <name type="common">Golden apple snail</name>
    <dbReference type="NCBI Taxonomy" id="400727"/>
    <lineage>
        <taxon>Eukaryota</taxon>
        <taxon>Metazoa</taxon>
        <taxon>Spiralia</taxon>
        <taxon>Lophotrochozoa</taxon>
        <taxon>Mollusca</taxon>
        <taxon>Gastropoda</taxon>
        <taxon>Caenogastropoda</taxon>
        <taxon>Architaenioglossa</taxon>
        <taxon>Ampullarioidea</taxon>
        <taxon>Ampullariidae</taxon>
        <taxon>Pomacea</taxon>
    </lineage>
</organism>
<dbReference type="EMBL" id="PZQS01000013">
    <property type="protein sequence ID" value="PVD19504.1"/>
    <property type="molecule type" value="Genomic_DNA"/>
</dbReference>
<keyword evidence="2" id="KW-0472">Membrane</keyword>
<protein>
    <recommendedName>
        <fullName evidence="5">Mab-21-like HhH/H2TH-like domain-containing protein</fullName>
    </recommendedName>
</protein>
<keyword evidence="2" id="KW-1133">Transmembrane helix</keyword>
<evidence type="ECO:0000256" key="1">
    <source>
        <dbReference type="SAM" id="MobiDB-lite"/>
    </source>
</evidence>
<keyword evidence="2" id="KW-0812">Transmembrane</keyword>
<proteinExistence type="predicted"/>
<feature type="region of interest" description="Disordered" evidence="1">
    <location>
        <begin position="239"/>
        <end position="266"/>
    </location>
</feature>
<dbReference type="AlphaFoldDB" id="A0A2T7NEA3"/>
<name>A0A2T7NEA3_POMCA</name>
<comment type="caution">
    <text evidence="3">The sequence shown here is derived from an EMBL/GenBank/DDBJ whole genome shotgun (WGS) entry which is preliminary data.</text>
</comment>
<feature type="compositionally biased region" description="Basic residues" evidence="1">
    <location>
        <begin position="254"/>
        <end position="265"/>
    </location>
</feature>
<keyword evidence="4" id="KW-1185">Reference proteome</keyword>
<dbReference type="Proteomes" id="UP000245119">
    <property type="component" value="Linkage Group LG13"/>
</dbReference>
<evidence type="ECO:0000313" key="3">
    <source>
        <dbReference type="EMBL" id="PVD19504.1"/>
    </source>
</evidence>
<accession>A0A2T7NEA3</accession>
<reference evidence="3 4" key="1">
    <citation type="submission" date="2018-04" db="EMBL/GenBank/DDBJ databases">
        <title>The genome of golden apple snail Pomacea canaliculata provides insight into stress tolerance and invasive adaptation.</title>
        <authorList>
            <person name="Liu C."/>
            <person name="Liu B."/>
            <person name="Ren Y."/>
            <person name="Zhang Y."/>
            <person name="Wang H."/>
            <person name="Li S."/>
            <person name="Jiang F."/>
            <person name="Yin L."/>
            <person name="Zhang G."/>
            <person name="Qian W."/>
            <person name="Fan W."/>
        </authorList>
    </citation>
    <scope>NUCLEOTIDE SEQUENCE [LARGE SCALE GENOMIC DNA]</scope>
    <source>
        <strain evidence="3">SZHN2017</strain>
        <tissue evidence="3">Muscle</tissue>
    </source>
</reference>
<evidence type="ECO:0008006" key="5">
    <source>
        <dbReference type="Google" id="ProtNLM"/>
    </source>
</evidence>
<sequence>MVDAWFDGFIPSSFINISVKLSVRSCSSNPDARETSMDEEPPDDSYVGDSFSAVLESAFPWLLNWNNNRETDTAMSVDKEELDGCENVLNVSYMASFFSIVLCSMCIAVFLTFTLLLLFMKKRKQYCGEKIVKLAENNSKDNEKTFNATNNDAVPRQQEIGKTDNSELKVQNIDTVQSVNEYTQQSRLIPILLPFYSSSRKLSPMQVVSRPNVVELFSCTVNHFLMELDHILGMTAAFSESSETSPESLPPPRTQHKGSMKRPKWRMPTSRPLLAVGTVSTKAEIQMWQKVVDMELKMRWNKTAPELDVSAVQDRRLSTVLQFYQQACPVKPEQWSAATLIINYVLTLLQNELVFGCVEEDQPIKIVDFCSFGSAANGTCIGKANRFNMASLKGSSTQATSNRVRPSIMRDRSQGISADLQWQLSNTNVVSSFMSFADRKLKACSIEGCHVMCQQILRALFSHSGKDTLLRSGEVHPHVLDSVVCFLLLESHPGAWELSCLPDRLSDCILFLKAALRNEWMPDFVLHNLHLQKQMPALKLLPLLTSKRQENLLASLQSEDIESMLAFIDARLQETGLKQCMKDDYSEEMWEYEFFIFG</sequence>